<evidence type="ECO:0000313" key="10">
    <source>
        <dbReference type="Proteomes" id="UP000332515"/>
    </source>
</evidence>
<evidence type="ECO:0000256" key="4">
    <source>
        <dbReference type="ARBA" id="ARBA00022989"/>
    </source>
</evidence>
<proteinExistence type="inferred from homology"/>
<name>A0A6A7Y5I1_9HYPH</name>
<dbReference type="EMBL" id="VWNA01000001">
    <property type="protein sequence ID" value="MQT14463.1"/>
    <property type="molecule type" value="Genomic_DNA"/>
</dbReference>
<dbReference type="RefSeq" id="WP_153485229.1">
    <property type="nucleotide sequence ID" value="NZ_VWNA01000001.1"/>
</dbReference>
<sequence>MTETASEARMPASRRGAPWLDRGGSFSPFKTLVFVLLFLPGLDAAYGLATSVSMPGGGALLSQARPLTIALHEVGDWAIRLLLIALAITPMMRILRRPRLLQVRRMIGVAAFVYVAAHLILYIVDQKFDLLHVASEIALRFYLTIGFVALLGLAVLAATSTDGMIERLGAARWQALHRWVYPLTAIGIFHYYLQSKINVTQPVLMTGFFYWLMLYRLLGMKRLGRFAVARRPAGPPVAWLIGLAVASGLAMAFTEALWYALATGVDPVRVLSANLSTAVAPRPAWVVFAAGLAVAVASVVAGLQKKAAPPRVATGRRA</sequence>
<keyword evidence="7" id="KW-0349">Heme</keyword>
<dbReference type="GO" id="GO:0005886">
    <property type="term" value="C:plasma membrane"/>
    <property type="evidence" value="ECO:0007669"/>
    <property type="project" value="UniProtKB-SubCell"/>
</dbReference>
<comment type="subunit">
    <text evidence="7">Heterodimer of a catalytic subunit (MsrP) and a heme-binding subunit (MsrQ).</text>
</comment>
<feature type="transmembrane region" description="Helical" evidence="7">
    <location>
        <begin position="107"/>
        <end position="125"/>
    </location>
</feature>
<feature type="transmembrane region" description="Helical" evidence="7">
    <location>
        <begin position="239"/>
        <end position="262"/>
    </location>
</feature>
<comment type="cofactor">
    <cofactor evidence="7">
        <name>heme b</name>
        <dbReference type="ChEBI" id="CHEBI:60344"/>
    </cofactor>
    <text evidence="7">Binds 1 heme b (iron(II)-protoporphyrin IX) group per subunit.</text>
</comment>
<organism evidence="9 10">
    <name type="scientific">Segnochrobactrum spirostomi</name>
    <dbReference type="NCBI Taxonomy" id="2608987"/>
    <lineage>
        <taxon>Bacteria</taxon>
        <taxon>Pseudomonadati</taxon>
        <taxon>Pseudomonadota</taxon>
        <taxon>Alphaproteobacteria</taxon>
        <taxon>Hyphomicrobiales</taxon>
        <taxon>Segnochrobactraceae</taxon>
        <taxon>Segnochrobactrum</taxon>
    </lineage>
</organism>
<feature type="transmembrane region" description="Helical" evidence="7">
    <location>
        <begin position="176"/>
        <end position="193"/>
    </location>
</feature>
<dbReference type="GO" id="GO:0020037">
    <property type="term" value="F:heme binding"/>
    <property type="evidence" value="ECO:0007669"/>
    <property type="project" value="UniProtKB-UniRule"/>
</dbReference>
<evidence type="ECO:0000256" key="1">
    <source>
        <dbReference type="ARBA" id="ARBA00004141"/>
    </source>
</evidence>
<keyword evidence="7" id="KW-0479">Metal-binding</keyword>
<dbReference type="Proteomes" id="UP000332515">
    <property type="component" value="Unassembled WGS sequence"/>
</dbReference>
<dbReference type="GO" id="GO:0046872">
    <property type="term" value="F:metal ion binding"/>
    <property type="evidence" value="ECO:0007669"/>
    <property type="project" value="UniProtKB-KW"/>
</dbReference>
<feature type="transmembrane region" description="Helical" evidence="7">
    <location>
        <begin position="282"/>
        <end position="303"/>
    </location>
</feature>
<dbReference type="AlphaFoldDB" id="A0A6A7Y5I1"/>
<comment type="similarity">
    <text evidence="7">Belongs to the MsrQ family.</text>
</comment>
<dbReference type="GO" id="GO:0009055">
    <property type="term" value="F:electron transfer activity"/>
    <property type="evidence" value="ECO:0007669"/>
    <property type="project" value="UniProtKB-UniRule"/>
</dbReference>
<dbReference type="InterPro" id="IPR013130">
    <property type="entry name" value="Fe3_Rdtase_TM_dom"/>
</dbReference>
<evidence type="ECO:0000256" key="2">
    <source>
        <dbReference type="ARBA" id="ARBA00022448"/>
    </source>
</evidence>
<feature type="transmembrane region" description="Helical" evidence="7">
    <location>
        <begin position="77"/>
        <end position="95"/>
    </location>
</feature>
<keyword evidence="2 7" id="KW-0813">Transport</keyword>
<dbReference type="GO" id="GO:0030091">
    <property type="term" value="P:protein repair"/>
    <property type="evidence" value="ECO:0007669"/>
    <property type="project" value="UniProtKB-UniRule"/>
</dbReference>
<keyword evidence="6 7" id="KW-0472">Membrane</keyword>
<dbReference type="GO" id="GO:0010181">
    <property type="term" value="F:FMN binding"/>
    <property type="evidence" value="ECO:0007669"/>
    <property type="project" value="UniProtKB-UniRule"/>
</dbReference>
<comment type="subcellular location">
    <subcellularLocation>
        <location evidence="7">Cell membrane</location>
        <topology evidence="7">Multi-pass membrane protein</topology>
    </subcellularLocation>
    <subcellularLocation>
        <location evidence="1">Membrane</location>
        <topology evidence="1">Multi-pass membrane protein</topology>
    </subcellularLocation>
</comment>
<feature type="transmembrane region" description="Helical" evidence="7">
    <location>
        <begin position="199"/>
        <end position="218"/>
    </location>
</feature>
<evidence type="ECO:0000259" key="8">
    <source>
        <dbReference type="Pfam" id="PF01794"/>
    </source>
</evidence>
<dbReference type="PANTHER" id="PTHR36964">
    <property type="entry name" value="PROTEIN-METHIONINE-SULFOXIDE REDUCTASE HEME-BINDING SUBUNIT MSRQ"/>
    <property type="match status" value="1"/>
</dbReference>
<dbReference type="InterPro" id="IPR022837">
    <property type="entry name" value="MsrQ-like"/>
</dbReference>
<dbReference type="HAMAP" id="MF_01207">
    <property type="entry name" value="MsrQ"/>
    <property type="match status" value="1"/>
</dbReference>
<comment type="caution">
    <text evidence="9">The sequence shown here is derived from an EMBL/GenBank/DDBJ whole genome shotgun (WGS) entry which is preliminary data.</text>
</comment>
<comment type="function">
    <text evidence="7">Part of the MsrPQ system that repairs oxidized periplasmic proteins containing methionine sulfoxide residues (Met-O), using respiratory chain electrons. Thus protects these proteins from oxidative-stress damage caused by reactive species of oxygen and chlorine generated by the host defense mechanisms. MsrPQ is essential for the maintenance of envelope integrity under bleach stress, rescuing a wide series of structurally unrelated periplasmic proteins from methionine oxidation. MsrQ provides electrons for reduction to the reductase catalytic subunit MsrP, using the quinone pool of the respiratory chain.</text>
</comment>
<keyword evidence="3 7" id="KW-0812">Transmembrane</keyword>
<dbReference type="Pfam" id="PF01794">
    <property type="entry name" value="Ferric_reduct"/>
    <property type="match status" value="1"/>
</dbReference>
<keyword evidence="7" id="KW-1003">Cell membrane</keyword>
<dbReference type="PANTHER" id="PTHR36964:SF1">
    <property type="entry name" value="PROTEIN-METHIONINE-SULFOXIDE REDUCTASE HEME-BINDING SUBUNIT MSRQ"/>
    <property type="match status" value="1"/>
</dbReference>
<accession>A0A6A7Y5I1</accession>
<feature type="domain" description="Ferric oxidoreductase" evidence="8">
    <location>
        <begin position="75"/>
        <end position="187"/>
    </location>
</feature>
<evidence type="ECO:0000256" key="5">
    <source>
        <dbReference type="ARBA" id="ARBA00023004"/>
    </source>
</evidence>
<comment type="cofactor">
    <cofactor evidence="7">
        <name>FMN</name>
        <dbReference type="ChEBI" id="CHEBI:58210"/>
    </cofactor>
    <text evidence="7">Binds 1 FMN per subunit.</text>
</comment>
<keyword evidence="7" id="KW-0288">FMN</keyword>
<protein>
    <recommendedName>
        <fullName evidence="7">Protein-methionine-sulfoxide reductase heme-binding subunit MsrQ</fullName>
    </recommendedName>
    <alternativeName>
        <fullName evidence="7">Flavocytochrome MsrQ</fullName>
    </alternativeName>
</protein>
<comment type="caution">
    <text evidence="7">Lacks conserved residue(s) required for the propagation of feature annotation.</text>
</comment>
<reference evidence="9 10" key="1">
    <citation type="submission" date="2019-09" db="EMBL/GenBank/DDBJ databases">
        <title>Segnochrobactrum spirostomi gen. nov., sp. nov., isolated from the ciliate Spirostomum cf. yagiui and description of a novel family, Segnochrobactraceae fam. nov. within the order Rhizobiales of the class Alphaproteobacteria.</title>
        <authorList>
            <person name="Akter S."/>
            <person name="Shazib S.U.A."/>
            <person name="Shin M.K."/>
        </authorList>
    </citation>
    <scope>NUCLEOTIDE SEQUENCE [LARGE SCALE GENOMIC DNA]</scope>
    <source>
        <strain evidence="9 10">Sp-1</strain>
    </source>
</reference>
<evidence type="ECO:0000256" key="3">
    <source>
        <dbReference type="ARBA" id="ARBA00022692"/>
    </source>
</evidence>
<evidence type="ECO:0000256" key="7">
    <source>
        <dbReference type="HAMAP-Rule" id="MF_01207"/>
    </source>
</evidence>
<evidence type="ECO:0000313" key="9">
    <source>
        <dbReference type="EMBL" id="MQT14463.1"/>
    </source>
</evidence>
<dbReference type="GO" id="GO:0016679">
    <property type="term" value="F:oxidoreductase activity, acting on diphenols and related substances as donors"/>
    <property type="evidence" value="ECO:0007669"/>
    <property type="project" value="TreeGrafter"/>
</dbReference>
<gene>
    <name evidence="7" type="primary">msrQ</name>
    <name evidence="9" type="ORF">F0357_17760</name>
</gene>
<keyword evidence="10" id="KW-1185">Reference proteome</keyword>
<keyword evidence="7" id="KW-0249">Electron transport</keyword>
<feature type="transmembrane region" description="Helical" evidence="7">
    <location>
        <begin position="137"/>
        <end position="156"/>
    </location>
</feature>
<keyword evidence="5 7" id="KW-0408">Iron</keyword>
<feature type="transmembrane region" description="Helical" evidence="7">
    <location>
        <begin position="32"/>
        <end position="57"/>
    </location>
</feature>
<keyword evidence="7" id="KW-0285">Flavoprotein</keyword>
<evidence type="ECO:0000256" key="6">
    <source>
        <dbReference type="ARBA" id="ARBA00023136"/>
    </source>
</evidence>
<keyword evidence="4 7" id="KW-1133">Transmembrane helix</keyword>